<keyword evidence="3" id="KW-0732">Signal</keyword>
<accession>A0A8G2FL53</accession>
<dbReference type="InterPro" id="IPR011990">
    <property type="entry name" value="TPR-like_helical_dom_sf"/>
</dbReference>
<keyword evidence="5" id="KW-1185">Reference proteome</keyword>
<feature type="signal peptide" evidence="3">
    <location>
        <begin position="1"/>
        <end position="34"/>
    </location>
</feature>
<keyword evidence="2" id="KW-0802">TPR repeat</keyword>
<protein>
    <submittedName>
        <fullName evidence="4">Tetratricopeptide repeat-containing protein</fullName>
    </submittedName>
</protein>
<dbReference type="PANTHER" id="PTHR45586:SF1">
    <property type="entry name" value="LIPOPOLYSACCHARIDE ASSEMBLY PROTEIN B"/>
    <property type="match status" value="1"/>
</dbReference>
<feature type="chain" id="PRO_5034677783" evidence="3">
    <location>
        <begin position="35"/>
        <end position="558"/>
    </location>
</feature>
<dbReference type="InterPro" id="IPR051012">
    <property type="entry name" value="CellSynth/LPSAsmb/PSIAsmb"/>
</dbReference>
<gene>
    <name evidence="4" type="ORF">SAMN05421828_10275</name>
</gene>
<dbReference type="SUPFAM" id="SSF48452">
    <property type="entry name" value="TPR-like"/>
    <property type="match status" value="2"/>
</dbReference>
<evidence type="ECO:0000313" key="5">
    <source>
        <dbReference type="Proteomes" id="UP000186308"/>
    </source>
</evidence>
<evidence type="ECO:0000313" key="4">
    <source>
        <dbReference type="EMBL" id="SIQ16578.1"/>
    </source>
</evidence>
<name>A0A8G2FL53_ACIRU</name>
<dbReference type="InterPro" id="IPR019734">
    <property type="entry name" value="TPR_rpt"/>
</dbReference>
<dbReference type="Gene3D" id="1.25.40.10">
    <property type="entry name" value="Tetratricopeptide repeat domain"/>
    <property type="match status" value="3"/>
</dbReference>
<evidence type="ECO:0000256" key="2">
    <source>
        <dbReference type="ARBA" id="ARBA00022803"/>
    </source>
</evidence>
<dbReference type="SMART" id="SM00028">
    <property type="entry name" value="TPR"/>
    <property type="match status" value="4"/>
</dbReference>
<dbReference type="Proteomes" id="UP000186308">
    <property type="component" value="Unassembled WGS sequence"/>
</dbReference>
<dbReference type="AlphaFoldDB" id="A0A8G2FL53"/>
<dbReference type="PROSITE" id="PS51257">
    <property type="entry name" value="PROKAR_LIPOPROTEIN"/>
    <property type="match status" value="1"/>
</dbReference>
<dbReference type="RefSeq" id="WP_245801491.1">
    <property type="nucleotide sequence ID" value="NZ_FTNE01000002.1"/>
</dbReference>
<keyword evidence="1" id="KW-0677">Repeat</keyword>
<evidence type="ECO:0000256" key="3">
    <source>
        <dbReference type="SAM" id="SignalP"/>
    </source>
</evidence>
<organism evidence="4 5">
    <name type="scientific">Acidiphilium rubrum</name>
    <dbReference type="NCBI Taxonomy" id="526"/>
    <lineage>
        <taxon>Bacteria</taxon>
        <taxon>Pseudomonadati</taxon>
        <taxon>Pseudomonadota</taxon>
        <taxon>Alphaproteobacteria</taxon>
        <taxon>Acetobacterales</taxon>
        <taxon>Acidocellaceae</taxon>
        <taxon>Acidiphilium</taxon>
    </lineage>
</organism>
<reference evidence="4 5" key="1">
    <citation type="submission" date="2017-01" db="EMBL/GenBank/DDBJ databases">
        <authorList>
            <person name="Varghese N."/>
            <person name="Submissions S."/>
        </authorList>
    </citation>
    <scope>NUCLEOTIDE SEQUENCE [LARGE SCALE GENOMIC DNA]</scope>
    <source>
        <strain evidence="4 5">ATCC 35905</strain>
    </source>
</reference>
<sequence length="558" mass="57891">MIPASKALRRAACSLVLLLSSCAGGVAGSAPATAGPGTMSLYGAFMAGNYAAGTGHEAAAARLFAQAIALDPGNQALLRQGFVTALLAGSPNAPALAAKLGTDPLAIMVRGNAMMQAGDDAKAAAIFATMAPDGVTGLIRPLLVAWAETGAGETDRAIELLQGLETTPPFGPVYALNAGLIADLAGRAVQAAPFYAQAEQAFQAPNLRLAEAIASFQARQGHRDRADALLVRMVASHPDLSLALRALEQDAANPMIGSAKDGVAEAYLTLAGSINQPQQVLLRQILLGFALGLRPDLTAARLVRADLDIALKHPENAAADLAKIGPDDPLYGPAVMQRGQILDGLGQGAPLLPALAALAKAHPHNTAPLTLAADIERDAGHFQAARSLYSRALARLGPNPPGNAWALYYGRAIAEDKLNDWPAAEADLHRALALQPGQPFVLNYLGYSDALHGVHLAQAQAMIEQALQVDPNEGAIIDSLGYVLLRRGKIAEAMKVQIRAVQAAPDDAEVNAHLADIFAAAGNRLAARNQWARALALHPDKAEAAKIEAHLKHEAAGS</sequence>
<dbReference type="PANTHER" id="PTHR45586">
    <property type="entry name" value="TPR REPEAT-CONTAINING PROTEIN PA4667"/>
    <property type="match status" value="1"/>
</dbReference>
<proteinExistence type="predicted"/>
<dbReference type="EMBL" id="FTNE01000002">
    <property type="protein sequence ID" value="SIQ16578.1"/>
    <property type="molecule type" value="Genomic_DNA"/>
</dbReference>
<evidence type="ECO:0000256" key="1">
    <source>
        <dbReference type="ARBA" id="ARBA00022737"/>
    </source>
</evidence>
<comment type="caution">
    <text evidence="4">The sequence shown here is derived from an EMBL/GenBank/DDBJ whole genome shotgun (WGS) entry which is preliminary data.</text>
</comment>